<dbReference type="AlphaFoldDB" id="A0A2S7U584"/>
<dbReference type="EMBL" id="MQWA01000001">
    <property type="protein sequence ID" value="PQJ29740.1"/>
    <property type="molecule type" value="Genomic_DNA"/>
</dbReference>
<gene>
    <name evidence="1" type="ORF">BSZ32_15440</name>
</gene>
<name>A0A2S7U584_9BACT</name>
<evidence type="ECO:0000313" key="2">
    <source>
        <dbReference type="Proteomes" id="UP000239907"/>
    </source>
</evidence>
<sequence length="278" mass="32490">MRSPFFVYSLDQNEGYRSLYLKLNSTFPMEKENHTFEFYDTDPLIRAQDLLQEWKPKFSLLKQRTIARRAIDISLNCLPAWLILTQTYSRFPQSREKALNAISIGKAILPCPFELEVETGEGDEKVVITRELDVQEHSFLAIIQHMAKLYFKTKDYDSAIEILHLGLSYTEEDPLHLRADLCATLLFDQQFDEAEKLASNENFEKSLASRVAQAYLHFKTELPDWTPDQMDEIDDQLCGRTLWQWMHEQSNGMKRHIRAINHANLSLHLHAQPAMRQN</sequence>
<dbReference type="Proteomes" id="UP000239907">
    <property type="component" value="Unassembled WGS sequence"/>
</dbReference>
<proteinExistence type="predicted"/>
<reference evidence="1 2" key="1">
    <citation type="submission" date="2016-12" db="EMBL/GenBank/DDBJ databases">
        <title>Study of bacterial adaptation to deep sea.</title>
        <authorList>
            <person name="Song J."/>
            <person name="Yoshizawa S."/>
            <person name="Kogure K."/>
        </authorList>
    </citation>
    <scope>NUCLEOTIDE SEQUENCE [LARGE SCALE GENOMIC DNA]</scope>
    <source>
        <strain evidence="1 2">SAORIC-165</strain>
    </source>
</reference>
<keyword evidence="2" id="KW-1185">Reference proteome</keyword>
<accession>A0A2S7U584</accession>
<evidence type="ECO:0008006" key="3">
    <source>
        <dbReference type="Google" id="ProtNLM"/>
    </source>
</evidence>
<evidence type="ECO:0000313" key="1">
    <source>
        <dbReference type="EMBL" id="PQJ29740.1"/>
    </source>
</evidence>
<comment type="caution">
    <text evidence="1">The sequence shown here is derived from an EMBL/GenBank/DDBJ whole genome shotgun (WGS) entry which is preliminary data.</text>
</comment>
<protein>
    <recommendedName>
        <fullName evidence="3">Tetratricopeptide repeat protein</fullName>
    </recommendedName>
</protein>
<organism evidence="1 2">
    <name type="scientific">Rubritalea profundi</name>
    <dbReference type="NCBI Taxonomy" id="1658618"/>
    <lineage>
        <taxon>Bacteria</taxon>
        <taxon>Pseudomonadati</taxon>
        <taxon>Verrucomicrobiota</taxon>
        <taxon>Verrucomicrobiia</taxon>
        <taxon>Verrucomicrobiales</taxon>
        <taxon>Rubritaleaceae</taxon>
        <taxon>Rubritalea</taxon>
    </lineage>
</organism>